<dbReference type="Gene3D" id="1.10.3430.10">
    <property type="entry name" value="Ammonium transporter AmtB like domains"/>
    <property type="match status" value="1"/>
</dbReference>
<dbReference type="AlphaFoldDB" id="A0A3Q3KPV9"/>
<sequence length="159" mass="17502">MPAYATNMRVKFPIVALVLEIITIILFAVFVVYDDGKGHGHGAPSNQTHHEEKPMDLYPMFQDVHVMIFIGFGSVGVNLLLAAFGLQWGLLMQGIWHLDHGKIKVSIFKIINADFSTATVLISFGAVLGKTSPVQLLIMTILEISIFSINEHLVNKADA</sequence>
<evidence type="ECO:0000256" key="4">
    <source>
        <dbReference type="ARBA" id="ARBA00022448"/>
    </source>
</evidence>
<evidence type="ECO:0000256" key="9">
    <source>
        <dbReference type="ARBA" id="ARBA00023180"/>
    </source>
</evidence>
<keyword evidence="4" id="KW-0813">Transport</keyword>
<evidence type="ECO:0000256" key="13">
    <source>
        <dbReference type="ARBA" id="ARBA00041037"/>
    </source>
</evidence>
<comment type="catalytic activity">
    <reaction evidence="11">
        <text>CO2(out) = CO2(in)</text>
        <dbReference type="Rhea" id="RHEA:74891"/>
        <dbReference type="ChEBI" id="CHEBI:16526"/>
    </reaction>
</comment>
<dbReference type="PANTHER" id="PTHR11730:SF32">
    <property type="entry name" value="AMMONIUM TRANSPORTER RH TYPE A"/>
    <property type="match status" value="1"/>
</dbReference>
<dbReference type="Ensembl" id="ENSMALT00000032753.1">
    <property type="protein sequence ID" value="ENSMALP00000032196.1"/>
    <property type="gene ID" value="ENSMALG00000022128.1"/>
</dbReference>
<feature type="transmembrane region" description="Helical" evidence="17">
    <location>
        <begin position="64"/>
        <end position="86"/>
    </location>
</feature>
<evidence type="ECO:0000313" key="20">
    <source>
        <dbReference type="Proteomes" id="UP000261600"/>
    </source>
</evidence>
<evidence type="ECO:0000256" key="2">
    <source>
        <dbReference type="ARBA" id="ARBA00004141"/>
    </source>
</evidence>
<evidence type="ECO:0000256" key="10">
    <source>
        <dbReference type="ARBA" id="ARBA00025220"/>
    </source>
</evidence>
<evidence type="ECO:0000256" key="11">
    <source>
        <dbReference type="ARBA" id="ARBA00035761"/>
    </source>
</evidence>
<keyword evidence="7 17" id="KW-0472">Membrane</keyword>
<evidence type="ECO:0000256" key="15">
    <source>
        <dbReference type="ARBA" id="ARBA00042473"/>
    </source>
</evidence>
<dbReference type="PANTHER" id="PTHR11730">
    <property type="entry name" value="AMMONIUM TRANSPORTER"/>
    <property type="match status" value="1"/>
</dbReference>
<evidence type="ECO:0000256" key="7">
    <source>
        <dbReference type="ARBA" id="ARBA00023136"/>
    </source>
</evidence>
<evidence type="ECO:0000256" key="6">
    <source>
        <dbReference type="ARBA" id="ARBA00022989"/>
    </source>
</evidence>
<reference evidence="19" key="2">
    <citation type="submission" date="2025-09" db="UniProtKB">
        <authorList>
            <consortium name="Ensembl"/>
        </authorList>
    </citation>
    <scope>IDENTIFICATION</scope>
</reference>
<reference evidence="19" key="1">
    <citation type="submission" date="2025-08" db="UniProtKB">
        <authorList>
            <consortium name="Ensembl"/>
        </authorList>
    </citation>
    <scope>IDENTIFICATION</scope>
</reference>
<evidence type="ECO:0000256" key="8">
    <source>
        <dbReference type="ARBA" id="ARBA00023177"/>
    </source>
</evidence>
<keyword evidence="5 17" id="KW-0812">Transmembrane</keyword>
<accession>A0A3Q3KPV9</accession>
<feature type="transmembrane region" description="Helical" evidence="17">
    <location>
        <begin position="107"/>
        <end position="128"/>
    </location>
</feature>
<dbReference type="Proteomes" id="UP000261600">
    <property type="component" value="Unplaced"/>
</dbReference>
<keyword evidence="8" id="KW-0924">Ammonia transport</keyword>
<evidence type="ECO:0000313" key="19">
    <source>
        <dbReference type="Ensembl" id="ENSMALP00000032196.1"/>
    </source>
</evidence>
<dbReference type="GO" id="GO:0097272">
    <property type="term" value="P:ammonium homeostasis"/>
    <property type="evidence" value="ECO:0007669"/>
    <property type="project" value="TreeGrafter"/>
</dbReference>
<protein>
    <recommendedName>
        <fullName evidence="13">Ammonium transporter Rh type A</fullName>
    </recommendedName>
    <alternativeName>
        <fullName evidence="15">Erythrocyte membrane glycoprotein Rh50</fullName>
    </alternativeName>
    <alternativeName>
        <fullName evidence="14">Rhesus blood group family type A glycoprotein</fullName>
    </alternativeName>
</protein>
<evidence type="ECO:0000256" key="17">
    <source>
        <dbReference type="SAM" id="Phobius"/>
    </source>
</evidence>
<feature type="domain" description="Ammonium transporter AmtB-like" evidence="18">
    <location>
        <begin position="24"/>
        <end position="153"/>
    </location>
</feature>
<evidence type="ECO:0000256" key="16">
    <source>
        <dbReference type="ARBA" id="ARBA00046403"/>
    </source>
</evidence>
<evidence type="ECO:0000256" key="12">
    <source>
        <dbReference type="ARBA" id="ARBA00036281"/>
    </source>
</evidence>
<comment type="catalytic activity">
    <reaction evidence="1">
        <text>NH4(+)(in) = NH4(+)(out)</text>
        <dbReference type="Rhea" id="RHEA:28747"/>
        <dbReference type="ChEBI" id="CHEBI:28938"/>
    </reaction>
</comment>
<evidence type="ECO:0000256" key="14">
    <source>
        <dbReference type="ARBA" id="ARBA00042104"/>
    </source>
</evidence>
<evidence type="ECO:0000259" key="18">
    <source>
        <dbReference type="Pfam" id="PF00909"/>
    </source>
</evidence>
<comment type="function">
    <text evidence="10">Functions as an ammonia transporter. May play a role in the elimination of ammonia in the gill.</text>
</comment>
<comment type="subcellular location">
    <subcellularLocation>
        <location evidence="2">Membrane</location>
        <topology evidence="2">Multi-pass membrane protein</topology>
    </subcellularLocation>
</comment>
<comment type="catalytic activity">
    <reaction evidence="12">
        <text>methylamine(out) = methylamine(in)</text>
        <dbReference type="Rhea" id="RHEA:74391"/>
        <dbReference type="ChEBI" id="CHEBI:59338"/>
    </reaction>
</comment>
<comment type="similarity">
    <text evidence="3">Belongs to the ammonium transporter (TC 2.A.49) family. Rh subfamily.</text>
</comment>
<dbReference type="PRINTS" id="PR00342">
    <property type="entry name" value="RHESUSRHD"/>
</dbReference>
<evidence type="ECO:0000256" key="3">
    <source>
        <dbReference type="ARBA" id="ARBA00011036"/>
    </source>
</evidence>
<proteinExistence type="inferred from homology"/>
<organism evidence="19 20">
    <name type="scientific">Monopterus albus</name>
    <name type="common">Swamp eel</name>
    <dbReference type="NCBI Taxonomy" id="43700"/>
    <lineage>
        <taxon>Eukaryota</taxon>
        <taxon>Metazoa</taxon>
        <taxon>Chordata</taxon>
        <taxon>Craniata</taxon>
        <taxon>Vertebrata</taxon>
        <taxon>Euteleostomi</taxon>
        <taxon>Actinopterygii</taxon>
        <taxon>Neopterygii</taxon>
        <taxon>Teleostei</taxon>
        <taxon>Neoteleostei</taxon>
        <taxon>Acanthomorphata</taxon>
        <taxon>Anabantaria</taxon>
        <taxon>Synbranchiformes</taxon>
        <taxon>Synbranchidae</taxon>
        <taxon>Monopterus</taxon>
    </lineage>
</organism>
<dbReference type="InterPro" id="IPR002229">
    <property type="entry name" value="RhesusRHD"/>
</dbReference>
<feature type="transmembrane region" description="Helical" evidence="17">
    <location>
        <begin position="12"/>
        <end position="33"/>
    </location>
</feature>
<dbReference type="GO" id="GO:0008519">
    <property type="term" value="F:ammonium channel activity"/>
    <property type="evidence" value="ECO:0007669"/>
    <property type="project" value="InterPro"/>
</dbReference>
<dbReference type="InterPro" id="IPR029020">
    <property type="entry name" value="Ammonium/urea_transptr"/>
</dbReference>
<keyword evidence="20" id="KW-1185">Reference proteome</keyword>
<comment type="subunit">
    <text evidence="16">Homodimer. Heterotrimer; a RHCE monomer interacts with a RHAG homodimer. Component of the ankyrin-1 complex in the erythrocyte, composed of ANK1, RHCE, RHAG, SLC4A1, EPB42, GYPA, GYPB and AQP1. Interacts with GYPB (via the N-terminal); this interaction bridges the (RHAG)2(RHCE) heterotrimer with the SLC4A1 Band 3 I dimer complexed with GYPA.</text>
</comment>
<keyword evidence="9" id="KW-0325">Glycoprotein</keyword>
<dbReference type="InterPro" id="IPR024041">
    <property type="entry name" value="NH4_transpt_AmtB-like_dom"/>
</dbReference>
<dbReference type="SUPFAM" id="SSF111352">
    <property type="entry name" value="Ammonium transporter"/>
    <property type="match status" value="1"/>
</dbReference>
<keyword evidence="6 17" id="KW-1133">Transmembrane helix</keyword>
<evidence type="ECO:0000256" key="1">
    <source>
        <dbReference type="ARBA" id="ARBA00000309"/>
    </source>
</evidence>
<name>A0A3Q3KPV9_MONAL</name>
<dbReference type="Pfam" id="PF00909">
    <property type="entry name" value="Ammonium_transp"/>
    <property type="match status" value="1"/>
</dbReference>
<evidence type="ECO:0000256" key="5">
    <source>
        <dbReference type="ARBA" id="ARBA00022692"/>
    </source>
</evidence>
<dbReference type="GO" id="GO:0005886">
    <property type="term" value="C:plasma membrane"/>
    <property type="evidence" value="ECO:0007669"/>
    <property type="project" value="InterPro"/>
</dbReference>